<sequence>MTIEVKELTINATVIRNPDGPRDTETGGGASDLDREAIISECVEQVMGILRASKER</sequence>
<dbReference type="InterPro" id="IPR045459">
    <property type="entry name" value="DUF5908"/>
</dbReference>
<dbReference type="AlphaFoldDB" id="A0A484HF82"/>
<evidence type="ECO:0000313" key="1">
    <source>
        <dbReference type="EMBL" id="VEN73042.1"/>
    </source>
</evidence>
<dbReference type="EMBL" id="CAACVI010000003">
    <property type="protein sequence ID" value="VEN73042.1"/>
    <property type="molecule type" value="Genomic_DNA"/>
</dbReference>
<organism evidence="1">
    <name type="scientific">uncultured Desulfobacteraceae bacterium</name>
    <dbReference type="NCBI Taxonomy" id="218296"/>
    <lineage>
        <taxon>Bacteria</taxon>
        <taxon>Pseudomonadati</taxon>
        <taxon>Thermodesulfobacteriota</taxon>
        <taxon>Desulfobacteria</taxon>
        <taxon>Desulfobacterales</taxon>
        <taxon>Desulfobacteraceae</taxon>
        <taxon>environmental samples</taxon>
    </lineage>
</organism>
<name>A0A484HF82_9BACT</name>
<accession>A0A484HF82</accession>
<protein>
    <submittedName>
        <fullName evidence="1">Uncharacterized protein</fullName>
    </submittedName>
</protein>
<proteinExistence type="predicted"/>
<dbReference type="Pfam" id="PF19265">
    <property type="entry name" value="DUF5908"/>
    <property type="match status" value="1"/>
</dbReference>
<gene>
    <name evidence="1" type="ORF">EPICR_110009</name>
</gene>
<reference evidence="1" key="1">
    <citation type="submission" date="2019-01" db="EMBL/GenBank/DDBJ databases">
        <authorList>
            <consortium name="Genoscope - CEA"/>
            <person name="William W."/>
        </authorList>
    </citation>
    <scope>NUCLEOTIDE SEQUENCE</scope>
    <source>
        <strain evidence="1">CR-1</strain>
    </source>
</reference>